<reference evidence="1 2" key="1">
    <citation type="submission" date="2020-02" db="EMBL/GenBank/DDBJ databases">
        <authorList>
            <person name="Babadi Z.K."/>
            <person name="Risdian C."/>
            <person name="Ebrahimipour G.H."/>
            <person name="Wink J."/>
        </authorList>
    </citation>
    <scope>NUCLEOTIDE SEQUENCE [LARGE SCALE GENOMIC DNA]</scope>
    <source>
        <strain evidence="1 2">ZKHCc1 1396</strain>
    </source>
</reference>
<dbReference type="EMBL" id="JAAIYO010000018">
    <property type="protein sequence ID" value="MBE4753365.1"/>
    <property type="molecule type" value="Genomic_DNA"/>
</dbReference>
<evidence type="ECO:0008006" key="3">
    <source>
        <dbReference type="Google" id="ProtNLM"/>
    </source>
</evidence>
<evidence type="ECO:0000313" key="2">
    <source>
        <dbReference type="Proteomes" id="UP001516472"/>
    </source>
</evidence>
<evidence type="ECO:0000313" key="1">
    <source>
        <dbReference type="EMBL" id="MBE4753365.1"/>
    </source>
</evidence>
<keyword evidence="2" id="KW-1185">Reference proteome</keyword>
<accession>A0ABR9PZK5</accession>
<organism evidence="1 2">
    <name type="scientific">Corallococcus soli</name>
    <dbReference type="NCBI Taxonomy" id="2710757"/>
    <lineage>
        <taxon>Bacteria</taxon>
        <taxon>Pseudomonadati</taxon>
        <taxon>Myxococcota</taxon>
        <taxon>Myxococcia</taxon>
        <taxon>Myxococcales</taxon>
        <taxon>Cystobacterineae</taxon>
        <taxon>Myxococcaceae</taxon>
        <taxon>Corallococcus</taxon>
    </lineage>
</organism>
<sequence>MKFAFIDTKKALYPVAVLCRHLGVSRSGYYAWEKRPESERKRRDRALHLEVAAVHQESRGTYWSCPRQIGQLKVGS</sequence>
<protein>
    <recommendedName>
        <fullName evidence="3">IS3 family transposase</fullName>
    </recommendedName>
</protein>
<proteinExistence type="predicted"/>
<dbReference type="Proteomes" id="UP001516472">
    <property type="component" value="Unassembled WGS sequence"/>
</dbReference>
<name>A0ABR9PZK5_9BACT</name>
<gene>
    <name evidence="1" type="ORF">G4177_34960</name>
</gene>
<comment type="caution">
    <text evidence="1">The sequence shown here is derived from an EMBL/GenBank/DDBJ whole genome shotgun (WGS) entry which is preliminary data.</text>
</comment>